<dbReference type="Gene3D" id="3.40.710.10">
    <property type="entry name" value="DD-peptidase/beta-lactamase superfamily"/>
    <property type="match status" value="1"/>
</dbReference>
<evidence type="ECO:0000313" key="8">
    <source>
        <dbReference type="Proteomes" id="UP000182977"/>
    </source>
</evidence>
<accession>A0A1H2ISL7</accession>
<comment type="catalytic activity">
    <reaction evidence="1 5">
        <text>a beta-lactam + H2O = a substituted beta-amino acid</text>
        <dbReference type="Rhea" id="RHEA:20401"/>
        <dbReference type="ChEBI" id="CHEBI:15377"/>
        <dbReference type="ChEBI" id="CHEBI:35627"/>
        <dbReference type="ChEBI" id="CHEBI:140347"/>
        <dbReference type="EC" id="3.5.2.6"/>
    </reaction>
</comment>
<keyword evidence="8" id="KW-1185">Reference proteome</keyword>
<dbReference type="STRING" id="419479.SAMN04488563_1973"/>
<keyword evidence="4 5" id="KW-0046">Antibiotic resistance</keyword>
<name>A0A1H2ISL7_9ACTN</name>
<reference evidence="8" key="1">
    <citation type="submission" date="2016-10" db="EMBL/GenBank/DDBJ databases">
        <authorList>
            <person name="Varghese N."/>
            <person name="Submissions S."/>
        </authorList>
    </citation>
    <scope>NUCLEOTIDE SEQUENCE [LARGE SCALE GENOMIC DNA]</scope>
    <source>
        <strain evidence="8">DSM 45079</strain>
    </source>
</reference>
<proteinExistence type="inferred from homology"/>
<dbReference type="Proteomes" id="UP000182977">
    <property type="component" value="Chromosome I"/>
</dbReference>
<dbReference type="RefSeq" id="WP_046770305.1">
    <property type="nucleotide sequence ID" value="NZ_LBMC01000019.1"/>
</dbReference>
<dbReference type="SUPFAM" id="SSF56601">
    <property type="entry name" value="beta-lactamase/transpeptidase-like"/>
    <property type="match status" value="1"/>
</dbReference>
<keyword evidence="3 5" id="KW-0378">Hydrolase</keyword>
<evidence type="ECO:0000256" key="5">
    <source>
        <dbReference type="RuleBase" id="RU361140"/>
    </source>
</evidence>
<evidence type="ECO:0000313" key="7">
    <source>
        <dbReference type="EMBL" id="SDU47093.1"/>
    </source>
</evidence>
<evidence type="ECO:0000256" key="1">
    <source>
        <dbReference type="ARBA" id="ARBA00001526"/>
    </source>
</evidence>
<feature type="domain" description="Beta-lactamase-related" evidence="6">
    <location>
        <begin position="32"/>
        <end position="361"/>
    </location>
</feature>
<dbReference type="EMBL" id="LT629791">
    <property type="protein sequence ID" value="SDU47093.1"/>
    <property type="molecule type" value="Genomic_DNA"/>
</dbReference>
<gene>
    <name evidence="7" type="ORF">SAMN04488563_1973</name>
</gene>
<dbReference type="InterPro" id="IPR001586">
    <property type="entry name" value="Beta-lactam_class-C_AS"/>
</dbReference>
<dbReference type="InterPro" id="IPR001466">
    <property type="entry name" value="Beta-lactam-related"/>
</dbReference>
<organism evidence="7 8">
    <name type="scientific">Jiangella alkaliphila</name>
    <dbReference type="NCBI Taxonomy" id="419479"/>
    <lineage>
        <taxon>Bacteria</taxon>
        <taxon>Bacillati</taxon>
        <taxon>Actinomycetota</taxon>
        <taxon>Actinomycetes</taxon>
        <taxon>Jiangellales</taxon>
        <taxon>Jiangellaceae</taxon>
        <taxon>Jiangella</taxon>
    </lineage>
</organism>
<dbReference type="GO" id="GO:0030288">
    <property type="term" value="C:outer membrane-bounded periplasmic space"/>
    <property type="evidence" value="ECO:0007669"/>
    <property type="project" value="InterPro"/>
</dbReference>
<dbReference type="OrthoDB" id="3171327at2"/>
<sequence>MLTSADLPRLLSDLDREAEDYLVTRDEATLMIGLSVRGERHVRSFRSPGAQHAPLPDERTIYEIGSVSKVFSTTVLAVLEAEGLIGLDDPIGAHLPKDLRLPERIASITVRQLATHSSGLGSVGRRHQAFIDEELRGTEPPFGAYTHYLRYRKEHLYADLEDAELVYPTGQGWTYSIIGMGTLGHLLELVTGKPYEQLLKETVCAPLGLADTGYALSEEQQGRVVYAYDGGGQPCPNWYHDVLLPQGGLRSTMTDLLAFVEANLAAGAAADGSPLSRAMRTAREQYFAVPDGFAMPDGSEPPDFVQGLAWRGLDRPDGLAWWHPGTTLFYLAGAGVDDRAGVGFVVLYSGRRALVERDVLHPLQREWFRRACL</sequence>
<dbReference type="PANTHER" id="PTHR46825:SF9">
    <property type="entry name" value="BETA-LACTAMASE-RELATED DOMAIN-CONTAINING PROTEIN"/>
    <property type="match status" value="1"/>
</dbReference>
<evidence type="ECO:0000256" key="2">
    <source>
        <dbReference type="ARBA" id="ARBA00007840"/>
    </source>
</evidence>
<dbReference type="GO" id="GO:0008800">
    <property type="term" value="F:beta-lactamase activity"/>
    <property type="evidence" value="ECO:0007669"/>
    <property type="project" value="UniProtKB-UniRule"/>
</dbReference>
<comment type="similarity">
    <text evidence="2 5">Belongs to the class-C beta-lactamase family.</text>
</comment>
<dbReference type="InterPro" id="IPR050491">
    <property type="entry name" value="AmpC-like"/>
</dbReference>
<dbReference type="EC" id="3.5.2.6" evidence="5"/>
<evidence type="ECO:0000256" key="3">
    <source>
        <dbReference type="ARBA" id="ARBA00022801"/>
    </source>
</evidence>
<dbReference type="PROSITE" id="PS00336">
    <property type="entry name" value="BETA_LACTAMASE_C"/>
    <property type="match status" value="1"/>
</dbReference>
<dbReference type="InterPro" id="IPR012338">
    <property type="entry name" value="Beta-lactam/transpept-like"/>
</dbReference>
<evidence type="ECO:0000259" key="6">
    <source>
        <dbReference type="Pfam" id="PF00144"/>
    </source>
</evidence>
<dbReference type="GO" id="GO:0046677">
    <property type="term" value="P:response to antibiotic"/>
    <property type="evidence" value="ECO:0007669"/>
    <property type="project" value="UniProtKB-UniRule"/>
</dbReference>
<dbReference type="Pfam" id="PF00144">
    <property type="entry name" value="Beta-lactamase"/>
    <property type="match status" value="1"/>
</dbReference>
<dbReference type="PANTHER" id="PTHR46825">
    <property type="entry name" value="D-ALANYL-D-ALANINE-CARBOXYPEPTIDASE/ENDOPEPTIDASE AMPH"/>
    <property type="match status" value="1"/>
</dbReference>
<dbReference type="GO" id="GO:0017001">
    <property type="term" value="P:antibiotic catabolic process"/>
    <property type="evidence" value="ECO:0007669"/>
    <property type="project" value="InterPro"/>
</dbReference>
<dbReference type="AlphaFoldDB" id="A0A1H2ISL7"/>
<evidence type="ECO:0000256" key="4">
    <source>
        <dbReference type="ARBA" id="ARBA00023251"/>
    </source>
</evidence>
<protein>
    <recommendedName>
        <fullName evidence="5">Beta-lactamase</fullName>
        <ecNumber evidence="5">3.5.2.6</ecNumber>
    </recommendedName>
</protein>